<keyword evidence="2" id="KW-0808">Transferase</keyword>
<dbReference type="InterPro" id="IPR023213">
    <property type="entry name" value="CAT-like_dom_sf"/>
</dbReference>
<keyword evidence="5" id="KW-1185">Reference proteome</keyword>
<evidence type="ECO:0000313" key="5">
    <source>
        <dbReference type="Proteomes" id="UP001552299"/>
    </source>
</evidence>
<name>A0ABD0TT97_DENTH</name>
<gene>
    <name evidence="4" type="ORF">M5K25_028437</name>
</gene>
<dbReference type="Proteomes" id="UP001552299">
    <property type="component" value="Unassembled WGS sequence"/>
</dbReference>
<reference evidence="4 5" key="1">
    <citation type="journal article" date="2024" name="Plant Biotechnol. J.">
        <title>Dendrobium thyrsiflorum genome and its molecular insights into genes involved in important horticultural traits.</title>
        <authorList>
            <person name="Chen B."/>
            <person name="Wang J.Y."/>
            <person name="Zheng P.J."/>
            <person name="Li K.L."/>
            <person name="Liang Y.M."/>
            <person name="Chen X.F."/>
            <person name="Zhang C."/>
            <person name="Zhao X."/>
            <person name="He X."/>
            <person name="Zhang G.Q."/>
            <person name="Liu Z.J."/>
            <person name="Xu Q."/>
        </authorList>
    </citation>
    <scope>NUCLEOTIDE SEQUENCE [LARGE SCALE GENOMIC DNA]</scope>
    <source>
        <strain evidence="4">GZMU011</strain>
    </source>
</reference>
<dbReference type="Pfam" id="PF02458">
    <property type="entry name" value="Transferase"/>
    <property type="match status" value="1"/>
</dbReference>
<keyword evidence="3" id="KW-0012">Acyltransferase</keyword>
<dbReference type="GO" id="GO:0016746">
    <property type="term" value="F:acyltransferase activity"/>
    <property type="evidence" value="ECO:0007669"/>
    <property type="project" value="UniProtKB-KW"/>
</dbReference>
<evidence type="ECO:0000256" key="1">
    <source>
        <dbReference type="ARBA" id="ARBA00009861"/>
    </source>
</evidence>
<dbReference type="Gene3D" id="3.30.559.10">
    <property type="entry name" value="Chloramphenicol acetyltransferase-like domain"/>
    <property type="match status" value="2"/>
</dbReference>
<protein>
    <submittedName>
        <fullName evidence="4">Uncharacterized protein</fullName>
    </submittedName>
</protein>
<sequence length="436" mass="48147">MFFSVTRKSSGFVTPAEPTPTETLSLSAIDRVDGLRHLVRSIHVFKSGEQLKAAKTIKEAVAKALVHYYPFGGRFVNDEVDGEVKVACRGEGAWFVEAVAECRLEDVRFLERPLMISKDELFPAISQMDVDPVDVTEFACGGFVVGLITVHTIADGVGAAQFLNAIGEMARGLPEPTITPIWASDLIPNPPKLRRPGPPPVFPTLKLQYTIIDLPHDSIQQLKADFFHYTGHYCSSFDAIVAKTWQARTRAVGSFEPDEPVHLCFFANTRHLLADVLPPAGGFYGNCFYPVTVTSTAGRVAEANLVDVVRIIRNGKSGLLNEFEKWTVGGFKEDPFTLNFVYNYLFVSDWTRLGFREVDYGWGTPVNVIPFAFHDSVAVALIGDLPAAERGRRITTQCVKEEHLEAFQYQLGSLACNNSSSDMSVVTDSRVGLNDF</sequence>
<comment type="caution">
    <text evidence="4">The sequence shown here is derived from an EMBL/GenBank/DDBJ whole genome shotgun (WGS) entry which is preliminary data.</text>
</comment>
<evidence type="ECO:0000256" key="2">
    <source>
        <dbReference type="ARBA" id="ARBA00022679"/>
    </source>
</evidence>
<dbReference type="InterPro" id="IPR050898">
    <property type="entry name" value="Plant_acyltransferase"/>
</dbReference>
<proteinExistence type="inferred from homology"/>
<dbReference type="PANTHER" id="PTHR31147:SF1">
    <property type="entry name" value="ACYL TRANSFERASE 4"/>
    <property type="match status" value="1"/>
</dbReference>
<dbReference type="EMBL" id="JANQDX010000074">
    <property type="protein sequence ID" value="KAL0902885.1"/>
    <property type="molecule type" value="Genomic_DNA"/>
</dbReference>
<evidence type="ECO:0000313" key="4">
    <source>
        <dbReference type="EMBL" id="KAL0902885.1"/>
    </source>
</evidence>
<dbReference type="AlphaFoldDB" id="A0ABD0TT97"/>
<comment type="similarity">
    <text evidence="1">Belongs to the plant acyltransferase family.</text>
</comment>
<organism evidence="4 5">
    <name type="scientific">Dendrobium thyrsiflorum</name>
    <name type="common">Pinecone-like raceme dendrobium</name>
    <name type="synonym">Orchid</name>
    <dbReference type="NCBI Taxonomy" id="117978"/>
    <lineage>
        <taxon>Eukaryota</taxon>
        <taxon>Viridiplantae</taxon>
        <taxon>Streptophyta</taxon>
        <taxon>Embryophyta</taxon>
        <taxon>Tracheophyta</taxon>
        <taxon>Spermatophyta</taxon>
        <taxon>Magnoliopsida</taxon>
        <taxon>Liliopsida</taxon>
        <taxon>Asparagales</taxon>
        <taxon>Orchidaceae</taxon>
        <taxon>Epidendroideae</taxon>
        <taxon>Malaxideae</taxon>
        <taxon>Dendrobiinae</taxon>
        <taxon>Dendrobium</taxon>
    </lineage>
</organism>
<evidence type="ECO:0000256" key="3">
    <source>
        <dbReference type="ARBA" id="ARBA00023315"/>
    </source>
</evidence>
<accession>A0ABD0TT97</accession>
<dbReference type="PANTHER" id="PTHR31147">
    <property type="entry name" value="ACYL TRANSFERASE 4"/>
    <property type="match status" value="1"/>
</dbReference>